<proteinExistence type="predicted"/>
<evidence type="ECO:0000313" key="1">
    <source>
        <dbReference type="EMBL" id="CAN0538981.1"/>
    </source>
</evidence>
<dbReference type="EMBL" id="OX596090">
    <property type="protein sequence ID" value="CAN0538981.1"/>
    <property type="molecule type" value="Genomic_DNA"/>
</dbReference>
<accession>A0AC60A051</accession>
<reference evidence="1" key="2">
    <citation type="submission" date="2025-03" db="EMBL/GenBank/DDBJ databases">
        <authorList>
            <consortium name="ELIXIR-Norway"/>
            <consortium name="Elixir Norway"/>
        </authorList>
    </citation>
    <scope>NUCLEOTIDE SEQUENCE</scope>
</reference>
<name>A0AC60A051_RANTA</name>
<dbReference type="Proteomes" id="UP001162501">
    <property type="component" value="Chromosome 6"/>
</dbReference>
<organism evidence="1 2">
    <name type="scientific">Rangifer tarandus platyrhynchus</name>
    <name type="common">Svalbard reindeer</name>
    <dbReference type="NCBI Taxonomy" id="3082113"/>
    <lineage>
        <taxon>Eukaryota</taxon>
        <taxon>Metazoa</taxon>
        <taxon>Chordata</taxon>
        <taxon>Craniata</taxon>
        <taxon>Vertebrata</taxon>
        <taxon>Euteleostomi</taxon>
        <taxon>Mammalia</taxon>
        <taxon>Eutheria</taxon>
        <taxon>Laurasiatheria</taxon>
        <taxon>Artiodactyla</taxon>
        <taxon>Ruminantia</taxon>
        <taxon>Pecora</taxon>
        <taxon>Cervidae</taxon>
        <taxon>Odocoileinae</taxon>
        <taxon>Rangifer</taxon>
    </lineage>
</organism>
<evidence type="ECO:0000313" key="2">
    <source>
        <dbReference type="Proteomes" id="UP001162501"/>
    </source>
</evidence>
<reference evidence="1" key="1">
    <citation type="submission" date="2023-05" db="EMBL/GenBank/DDBJ databases">
        <authorList>
            <consortium name="ELIXIR-Norway"/>
        </authorList>
    </citation>
    <scope>NUCLEOTIDE SEQUENCE</scope>
</reference>
<gene>
    <name evidence="1" type="ORF">MRATA1EN22A_LOCUS25106</name>
</gene>
<sequence>MDWTEMKCARVTGTPAPIPLFNPPYPVFSNLWGIIIKQQGILQREIEIVTKTEQIAFFSHTGTPDSFGSGIFSDEATATGRTQMCYDRSYECPHVMLEGRNVP</sequence>
<protein>
    <submittedName>
        <fullName evidence="1">Uncharacterized protein</fullName>
    </submittedName>
</protein>